<keyword evidence="2" id="KW-1185">Reference proteome</keyword>
<evidence type="ECO:0000313" key="2">
    <source>
        <dbReference type="Proteomes" id="UP001060085"/>
    </source>
</evidence>
<gene>
    <name evidence="1" type="ORF">M9H77_11654</name>
</gene>
<protein>
    <submittedName>
        <fullName evidence="1">Uncharacterized protein</fullName>
    </submittedName>
</protein>
<name>A0ACC0BF88_CATRO</name>
<reference evidence="2" key="1">
    <citation type="journal article" date="2023" name="Nat. Plants">
        <title>Single-cell RNA sequencing provides a high-resolution roadmap for understanding the multicellular compartmentation of specialized metabolism.</title>
        <authorList>
            <person name="Sun S."/>
            <person name="Shen X."/>
            <person name="Li Y."/>
            <person name="Li Y."/>
            <person name="Wang S."/>
            <person name="Li R."/>
            <person name="Zhang H."/>
            <person name="Shen G."/>
            <person name="Guo B."/>
            <person name="Wei J."/>
            <person name="Xu J."/>
            <person name="St-Pierre B."/>
            <person name="Chen S."/>
            <person name="Sun C."/>
        </authorList>
    </citation>
    <scope>NUCLEOTIDE SEQUENCE [LARGE SCALE GENOMIC DNA]</scope>
</reference>
<dbReference type="Proteomes" id="UP001060085">
    <property type="component" value="Linkage Group LG03"/>
</dbReference>
<organism evidence="1 2">
    <name type="scientific">Catharanthus roseus</name>
    <name type="common">Madagascar periwinkle</name>
    <name type="synonym">Vinca rosea</name>
    <dbReference type="NCBI Taxonomy" id="4058"/>
    <lineage>
        <taxon>Eukaryota</taxon>
        <taxon>Viridiplantae</taxon>
        <taxon>Streptophyta</taxon>
        <taxon>Embryophyta</taxon>
        <taxon>Tracheophyta</taxon>
        <taxon>Spermatophyta</taxon>
        <taxon>Magnoliopsida</taxon>
        <taxon>eudicotyledons</taxon>
        <taxon>Gunneridae</taxon>
        <taxon>Pentapetalae</taxon>
        <taxon>asterids</taxon>
        <taxon>lamiids</taxon>
        <taxon>Gentianales</taxon>
        <taxon>Apocynaceae</taxon>
        <taxon>Rauvolfioideae</taxon>
        <taxon>Vinceae</taxon>
        <taxon>Catharanthinae</taxon>
        <taxon>Catharanthus</taxon>
    </lineage>
</organism>
<sequence>MAEKGGKGFSPSIGGKSSLTSLGKDDTSAKKKRERKAKFDYEDPVDGTRSNGVAHEPISKGDGGKGRKGGKPANSSKAKESSLELPIETELPENTKCLMDCEAAEILQGIQDHMVVLSSDPAIKIPISFDKGLKYAKRGSVYPNPKAARQILEPLKKFGISDAEMCMISNIQVESVDEVFALVPSLEGKKLRLTEPLKDMLDELAKVKSSA</sequence>
<accession>A0ACC0BF88</accession>
<evidence type="ECO:0000313" key="1">
    <source>
        <dbReference type="EMBL" id="KAI5671290.1"/>
    </source>
</evidence>
<dbReference type="EMBL" id="CM044703">
    <property type="protein sequence ID" value="KAI5671290.1"/>
    <property type="molecule type" value="Genomic_DNA"/>
</dbReference>
<comment type="caution">
    <text evidence="1">The sequence shown here is derived from an EMBL/GenBank/DDBJ whole genome shotgun (WGS) entry which is preliminary data.</text>
</comment>
<proteinExistence type="predicted"/>